<evidence type="ECO:0000256" key="1">
    <source>
        <dbReference type="SAM" id="Phobius"/>
    </source>
</evidence>
<feature type="transmembrane region" description="Helical" evidence="1">
    <location>
        <begin position="41"/>
        <end position="64"/>
    </location>
</feature>
<proteinExistence type="predicted"/>
<keyword evidence="1" id="KW-1133">Transmembrane helix</keyword>
<dbReference type="Proteomes" id="UP000763641">
    <property type="component" value="Unassembled WGS sequence"/>
</dbReference>
<evidence type="ECO:0000313" key="2">
    <source>
        <dbReference type="EMBL" id="MBM6578303.1"/>
    </source>
</evidence>
<protein>
    <submittedName>
        <fullName evidence="2">Uncharacterized protein</fullName>
    </submittedName>
</protein>
<keyword evidence="1" id="KW-0472">Membrane</keyword>
<accession>A0ABS2DBI4</accession>
<comment type="caution">
    <text evidence="2">The sequence shown here is derived from an EMBL/GenBank/DDBJ whole genome shotgun (WGS) entry which is preliminary data.</text>
</comment>
<feature type="transmembrane region" description="Helical" evidence="1">
    <location>
        <begin position="76"/>
        <end position="97"/>
    </location>
</feature>
<gene>
    <name evidence="2" type="ORF">ILT43_18125</name>
</gene>
<name>A0ABS2DBI4_9SPHN</name>
<keyword evidence="3" id="KW-1185">Reference proteome</keyword>
<dbReference type="RefSeq" id="WP_204200398.1">
    <property type="nucleotide sequence ID" value="NZ_JAFEMC010000007.1"/>
</dbReference>
<sequence length="134" mass="14971">MRFSPAQRRYNRRVILLALIYVTLLFPAVYLLDRHLVSGPVAYIVGILPAFPVIGFFVAIGACLVEETDEYQRMLLVRQSLIATGVAMTGATMWGFLEGFELLPHLVGYAWPILWFAGLGVGGCINKLIERREA</sequence>
<reference evidence="2 3" key="1">
    <citation type="submission" date="2020-12" db="EMBL/GenBank/DDBJ databases">
        <title>Sphingomonas sp.</title>
        <authorList>
            <person name="Kim M.K."/>
        </authorList>
    </citation>
    <scope>NUCLEOTIDE SEQUENCE [LARGE SCALE GENOMIC DNA]</scope>
    <source>
        <strain evidence="2 3">BT552</strain>
    </source>
</reference>
<evidence type="ECO:0000313" key="3">
    <source>
        <dbReference type="Proteomes" id="UP000763641"/>
    </source>
</evidence>
<feature type="transmembrane region" description="Helical" evidence="1">
    <location>
        <begin position="109"/>
        <end position="129"/>
    </location>
</feature>
<dbReference type="EMBL" id="JAFEMC010000007">
    <property type="protein sequence ID" value="MBM6578303.1"/>
    <property type="molecule type" value="Genomic_DNA"/>
</dbReference>
<organism evidence="2 3">
    <name type="scientific">Sphingomonas longa</name>
    <dbReference type="NCBI Taxonomy" id="2778730"/>
    <lineage>
        <taxon>Bacteria</taxon>
        <taxon>Pseudomonadati</taxon>
        <taxon>Pseudomonadota</taxon>
        <taxon>Alphaproteobacteria</taxon>
        <taxon>Sphingomonadales</taxon>
        <taxon>Sphingomonadaceae</taxon>
        <taxon>Sphingomonas</taxon>
    </lineage>
</organism>
<keyword evidence="1" id="KW-0812">Transmembrane</keyword>